<organism evidence="1 2">
    <name type="scientific">Flexivirga oryzae</name>
    <dbReference type="NCBI Taxonomy" id="1794944"/>
    <lineage>
        <taxon>Bacteria</taxon>
        <taxon>Bacillati</taxon>
        <taxon>Actinomycetota</taxon>
        <taxon>Actinomycetes</taxon>
        <taxon>Micrococcales</taxon>
        <taxon>Dermacoccaceae</taxon>
        <taxon>Flexivirga</taxon>
    </lineage>
</organism>
<keyword evidence="2" id="KW-1185">Reference proteome</keyword>
<dbReference type="Proteomes" id="UP000559182">
    <property type="component" value="Unassembled WGS sequence"/>
</dbReference>
<dbReference type="EMBL" id="JACHVQ010000001">
    <property type="protein sequence ID" value="MBB2890442.1"/>
    <property type="molecule type" value="Genomic_DNA"/>
</dbReference>
<evidence type="ECO:0000313" key="1">
    <source>
        <dbReference type="EMBL" id="MBB2890442.1"/>
    </source>
</evidence>
<accession>A0A839N6W7</accession>
<evidence type="ECO:0000313" key="2">
    <source>
        <dbReference type="Proteomes" id="UP000559182"/>
    </source>
</evidence>
<dbReference type="AlphaFoldDB" id="A0A839N6W7"/>
<gene>
    <name evidence="1" type="ORF">FHU39_000426</name>
</gene>
<comment type="caution">
    <text evidence="1">The sequence shown here is derived from an EMBL/GenBank/DDBJ whole genome shotgun (WGS) entry which is preliminary data.</text>
</comment>
<dbReference type="RefSeq" id="WP_183318533.1">
    <property type="nucleotide sequence ID" value="NZ_JACHVQ010000001.1"/>
</dbReference>
<name>A0A839N6W7_9MICO</name>
<sequence>MRTTLDLDEAVLSAARAKARADNTSLGKAVSELALAGITAPRTRQSTASGFPVLAGVTGHAVTDELVAAHRDDESESDSAS</sequence>
<evidence type="ECO:0008006" key="3">
    <source>
        <dbReference type="Google" id="ProtNLM"/>
    </source>
</evidence>
<protein>
    <recommendedName>
        <fullName evidence="3">Antitoxin</fullName>
    </recommendedName>
</protein>
<proteinExistence type="predicted"/>
<reference evidence="1 2" key="1">
    <citation type="submission" date="2020-08" db="EMBL/GenBank/DDBJ databases">
        <title>Sequencing the genomes of 1000 actinobacteria strains.</title>
        <authorList>
            <person name="Klenk H.-P."/>
        </authorList>
    </citation>
    <scope>NUCLEOTIDE SEQUENCE [LARGE SCALE GENOMIC DNA]</scope>
    <source>
        <strain evidence="1 2">DSM 105369</strain>
    </source>
</reference>